<dbReference type="EMBL" id="CACQ02005235">
    <property type="protein sequence ID" value="CCF42226.1"/>
    <property type="molecule type" value="Genomic_DNA"/>
</dbReference>
<reference evidence="3" key="1">
    <citation type="journal article" date="2012" name="Nat. Genet.">
        <title>Lifestyle transitions in plant pathogenic Colletotrichum fungi deciphered by genome and transcriptome analyses.</title>
        <authorList>
            <person name="O'Connell R.J."/>
            <person name="Thon M.R."/>
            <person name="Hacquard S."/>
            <person name="Amyotte S.G."/>
            <person name="Kleemann J."/>
            <person name="Torres M.F."/>
            <person name="Damm U."/>
            <person name="Buiate E.A."/>
            <person name="Epstein L."/>
            <person name="Alkan N."/>
            <person name="Altmueller J."/>
            <person name="Alvarado-Balderrama L."/>
            <person name="Bauser C.A."/>
            <person name="Becker C."/>
            <person name="Birren B.W."/>
            <person name="Chen Z."/>
            <person name="Choi J."/>
            <person name="Crouch J.A."/>
            <person name="Duvick J.P."/>
            <person name="Farman M.A."/>
            <person name="Gan P."/>
            <person name="Heiman D."/>
            <person name="Henrissat B."/>
            <person name="Howard R.J."/>
            <person name="Kabbage M."/>
            <person name="Koch C."/>
            <person name="Kracher B."/>
            <person name="Kubo Y."/>
            <person name="Law A.D."/>
            <person name="Lebrun M.-H."/>
            <person name="Lee Y.-H."/>
            <person name="Miyara I."/>
            <person name="Moore N."/>
            <person name="Neumann U."/>
            <person name="Nordstroem K."/>
            <person name="Panaccione D.G."/>
            <person name="Panstruga R."/>
            <person name="Place M."/>
            <person name="Proctor R.H."/>
            <person name="Prusky D."/>
            <person name="Rech G."/>
            <person name="Reinhardt R."/>
            <person name="Rollins J.A."/>
            <person name="Rounsley S."/>
            <person name="Schardl C.L."/>
            <person name="Schwartz D.C."/>
            <person name="Shenoy N."/>
            <person name="Shirasu K."/>
            <person name="Sikhakolli U.R."/>
            <person name="Stueber K."/>
            <person name="Sukno S.A."/>
            <person name="Sweigard J.A."/>
            <person name="Takano Y."/>
            <person name="Takahara H."/>
            <person name="Trail F."/>
            <person name="van der Does H.C."/>
            <person name="Voll L.M."/>
            <person name="Will I."/>
            <person name="Young S."/>
            <person name="Zeng Q."/>
            <person name="Zhang J."/>
            <person name="Zhou S."/>
            <person name="Dickman M.B."/>
            <person name="Schulze-Lefert P."/>
            <person name="Ver Loren van Themaat E."/>
            <person name="Ma L.-J."/>
            <person name="Vaillancourt L.J."/>
        </authorList>
    </citation>
    <scope>NUCLEOTIDE SEQUENCE [LARGE SCALE GENOMIC DNA]</scope>
    <source>
        <strain evidence="3">IMI 349063</strain>
    </source>
</reference>
<evidence type="ECO:0000313" key="2">
    <source>
        <dbReference type="EMBL" id="CCF42226.1"/>
    </source>
</evidence>
<dbReference type="HOGENOM" id="CLU_2009335_0_0_1"/>
<dbReference type="AlphaFoldDB" id="H1VPS0"/>
<evidence type="ECO:0000256" key="1">
    <source>
        <dbReference type="SAM" id="MobiDB-lite"/>
    </source>
</evidence>
<gene>
    <name evidence="2" type="ORF">CH063_00424</name>
</gene>
<feature type="region of interest" description="Disordered" evidence="1">
    <location>
        <begin position="29"/>
        <end position="55"/>
    </location>
</feature>
<sequence length="124" mass="13604">MPSHVYSIKLKNIPSVRMSEQGGLPSEQVFANSNIAPASSGSQQSAHKNSVGNHASDINLPYWARAIERHEETDGRSQPWKKAVGSMVEDRHYLGYREWNSEASGTDFAGKCTECGGKGCRFCT</sequence>
<proteinExistence type="predicted"/>
<feature type="non-terminal residue" evidence="2">
    <location>
        <position position="124"/>
    </location>
</feature>
<dbReference type="Proteomes" id="UP000007174">
    <property type="component" value="Unassembled WGS sequence"/>
</dbReference>
<feature type="compositionally biased region" description="Polar residues" evidence="1">
    <location>
        <begin position="29"/>
        <end position="53"/>
    </location>
</feature>
<name>H1VPS0_COLHI</name>
<protein>
    <submittedName>
        <fullName evidence="2">Uncharacterized protein</fullName>
    </submittedName>
</protein>
<evidence type="ECO:0000313" key="3">
    <source>
        <dbReference type="Proteomes" id="UP000007174"/>
    </source>
</evidence>
<organism evidence="2 3">
    <name type="scientific">Colletotrichum higginsianum (strain IMI 349063)</name>
    <name type="common">Crucifer anthracnose fungus</name>
    <dbReference type="NCBI Taxonomy" id="759273"/>
    <lineage>
        <taxon>Eukaryota</taxon>
        <taxon>Fungi</taxon>
        <taxon>Dikarya</taxon>
        <taxon>Ascomycota</taxon>
        <taxon>Pezizomycotina</taxon>
        <taxon>Sordariomycetes</taxon>
        <taxon>Hypocreomycetidae</taxon>
        <taxon>Glomerellales</taxon>
        <taxon>Glomerellaceae</taxon>
        <taxon>Colletotrichum</taxon>
        <taxon>Colletotrichum destructivum species complex</taxon>
    </lineage>
</organism>
<accession>H1VPS0</accession>